<feature type="domain" description="GFO/IDH/MocA-like oxidoreductase" evidence="4">
    <location>
        <begin position="150"/>
        <end position="270"/>
    </location>
</feature>
<dbReference type="PANTHER" id="PTHR43708">
    <property type="entry name" value="CONSERVED EXPRESSED OXIDOREDUCTASE (EUROFUNG)"/>
    <property type="match status" value="1"/>
</dbReference>
<proteinExistence type="inferred from homology"/>
<dbReference type="InterPro" id="IPR051317">
    <property type="entry name" value="Gfo/Idh/MocA_oxidoreduct"/>
</dbReference>
<keyword evidence="6" id="KW-1185">Reference proteome</keyword>
<comment type="caution">
    <text evidence="5">The sequence shown here is derived from an EMBL/GenBank/DDBJ whole genome shotgun (WGS) entry which is preliminary data.</text>
</comment>
<feature type="domain" description="Gfo/Idh/MocA-like oxidoreductase N-terminal" evidence="3">
    <location>
        <begin position="24"/>
        <end position="141"/>
    </location>
</feature>
<dbReference type="Gene3D" id="3.30.360.10">
    <property type="entry name" value="Dihydrodipicolinate Reductase, domain 2"/>
    <property type="match status" value="1"/>
</dbReference>
<dbReference type="SUPFAM" id="SSF55347">
    <property type="entry name" value="Glyceraldehyde-3-phosphate dehydrogenase-like, C-terminal domain"/>
    <property type="match status" value="1"/>
</dbReference>
<dbReference type="InterPro" id="IPR036291">
    <property type="entry name" value="NAD(P)-bd_dom_sf"/>
</dbReference>
<dbReference type="Pfam" id="PF01408">
    <property type="entry name" value="GFO_IDH_MocA"/>
    <property type="match status" value="1"/>
</dbReference>
<dbReference type="RefSeq" id="WP_386671606.1">
    <property type="nucleotide sequence ID" value="NZ_JBHLTG010000005.1"/>
</dbReference>
<dbReference type="PANTHER" id="PTHR43708:SF5">
    <property type="entry name" value="CONSERVED EXPRESSED OXIDOREDUCTASE (EUROFUNG)-RELATED"/>
    <property type="match status" value="1"/>
</dbReference>
<dbReference type="InterPro" id="IPR000683">
    <property type="entry name" value="Gfo/Idh/MocA-like_OxRdtase_N"/>
</dbReference>
<comment type="similarity">
    <text evidence="1">Belongs to the Gfo/Idh/MocA family.</text>
</comment>
<dbReference type="EMBL" id="JBHLTG010000005">
    <property type="protein sequence ID" value="MFC0680135.1"/>
    <property type="molecule type" value="Genomic_DNA"/>
</dbReference>
<dbReference type="Pfam" id="PF22725">
    <property type="entry name" value="GFO_IDH_MocA_C3"/>
    <property type="match status" value="1"/>
</dbReference>
<evidence type="ECO:0000256" key="1">
    <source>
        <dbReference type="ARBA" id="ARBA00010928"/>
    </source>
</evidence>
<sequence length="358" mass="38306">MSSEDILEPGQYLPAPPVTDRWGIGVIGLGGVARNAHIPSYRALSLRVVAGADLDANARQFAASTFGIDAVAGHEELLANRDVGIVDVALPNTVPVRNQIIHDAIDAGKHVLVQKPFAYDYESALGMVEHAERAGVRLAVNQNGRWNPSYRAASAILASGFLGDPYFISHEMCIDQDSPNRPPWVLNLKRSVIVEYSVHHLDIVRRWAGRTAHSVQAITSRRPGQHSAGDLIATIGLQFDGAVANVVDNTASVGEAPYCRFRIDGADGTINGTVGAWPGGTGRGPGTIEVVRRGAHWVFRPDLAGSWAIDAFGATMSDLINAIEADAEPEASGRDNLETLKTVFAAELSAETGRRVRI</sequence>
<dbReference type="SUPFAM" id="SSF51735">
    <property type="entry name" value="NAD(P)-binding Rossmann-fold domains"/>
    <property type="match status" value="1"/>
</dbReference>
<protein>
    <submittedName>
        <fullName evidence="5">Gfo/Idh/MocA family protein</fullName>
    </submittedName>
</protein>
<evidence type="ECO:0000256" key="2">
    <source>
        <dbReference type="ARBA" id="ARBA00023002"/>
    </source>
</evidence>
<dbReference type="InterPro" id="IPR055170">
    <property type="entry name" value="GFO_IDH_MocA-like_dom"/>
</dbReference>
<dbReference type="Gene3D" id="3.40.50.720">
    <property type="entry name" value="NAD(P)-binding Rossmann-like Domain"/>
    <property type="match status" value="1"/>
</dbReference>
<accession>A0ABV6RT25</accession>
<gene>
    <name evidence="5" type="ORF">ACFFGH_20050</name>
</gene>
<name>A0ABV6RT25_9GAMM</name>
<organism evidence="5 6">
    <name type="scientific">Lysobacter korlensis</name>
    <dbReference type="NCBI Taxonomy" id="553636"/>
    <lineage>
        <taxon>Bacteria</taxon>
        <taxon>Pseudomonadati</taxon>
        <taxon>Pseudomonadota</taxon>
        <taxon>Gammaproteobacteria</taxon>
        <taxon>Lysobacterales</taxon>
        <taxon>Lysobacteraceae</taxon>
        <taxon>Lysobacter</taxon>
    </lineage>
</organism>
<keyword evidence="2" id="KW-0560">Oxidoreductase</keyword>
<evidence type="ECO:0000313" key="6">
    <source>
        <dbReference type="Proteomes" id="UP001589896"/>
    </source>
</evidence>
<evidence type="ECO:0000259" key="3">
    <source>
        <dbReference type="Pfam" id="PF01408"/>
    </source>
</evidence>
<reference evidence="5 6" key="1">
    <citation type="submission" date="2024-09" db="EMBL/GenBank/DDBJ databases">
        <authorList>
            <person name="Sun Q."/>
            <person name="Mori K."/>
        </authorList>
    </citation>
    <scope>NUCLEOTIDE SEQUENCE [LARGE SCALE GENOMIC DNA]</scope>
    <source>
        <strain evidence="5 6">KCTC 23076</strain>
    </source>
</reference>
<dbReference type="Proteomes" id="UP001589896">
    <property type="component" value="Unassembled WGS sequence"/>
</dbReference>
<evidence type="ECO:0000259" key="4">
    <source>
        <dbReference type="Pfam" id="PF22725"/>
    </source>
</evidence>
<evidence type="ECO:0000313" key="5">
    <source>
        <dbReference type="EMBL" id="MFC0680135.1"/>
    </source>
</evidence>